<reference evidence="3 4" key="1">
    <citation type="submission" date="2024-02" db="EMBL/GenBank/DDBJ databases">
        <title>De novo assembly and annotation of 12 fungi associated with fruit tree decline syndrome in Ontario, Canada.</title>
        <authorList>
            <person name="Sulman M."/>
            <person name="Ellouze W."/>
            <person name="Ilyukhin E."/>
        </authorList>
    </citation>
    <scope>NUCLEOTIDE SEQUENCE [LARGE SCALE GENOMIC DNA]</scope>
    <source>
        <strain evidence="3 4">M169</strain>
    </source>
</reference>
<feature type="domain" description="DUF1996" evidence="2">
    <location>
        <begin position="33"/>
        <end position="303"/>
    </location>
</feature>
<gene>
    <name evidence="3" type="ORF">SLS63_003830</name>
</gene>
<protein>
    <recommendedName>
        <fullName evidence="2">DUF1996 domain-containing protein</fullName>
    </recommendedName>
</protein>
<dbReference type="PANTHER" id="PTHR43662">
    <property type="match status" value="1"/>
</dbReference>
<proteinExistence type="predicted"/>
<feature type="signal peptide" evidence="1">
    <location>
        <begin position="1"/>
        <end position="18"/>
    </location>
</feature>
<dbReference type="Proteomes" id="UP001430848">
    <property type="component" value="Unassembled WGS sequence"/>
</dbReference>
<evidence type="ECO:0000256" key="1">
    <source>
        <dbReference type="SAM" id="SignalP"/>
    </source>
</evidence>
<organism evidence="3 4">
    <name type="scientific">Diaporthe eres</name>
    <name type="common">Phomopsis oblonga</name>
    <dbReference type="NCBI Taxonomy" id="83184"/>
    <lineage>
        <taxon>Eukaryota</taxon>
        <taxon>Fungi</taxon>
        <taxon>Dikarya</taxon>
        <taxon>Ascomycota</taxon>
        <taxon>Pezizomycotina</taxon>
        <taxon>Sordariomycetes</taxon>
        <taxon>Sordariomycetidae</taxon>
        <taxon>Diaporthales</taxon>
        <taxon>Diaporthaceae</taxon>
        <taxon>Diaporthe</taxon>
        <taxon>Diaporthe eres species complex</taxon>
    </lineage>
</organism>
<keyword evidence="4" id="KW-1185">Reference proteome</keyword>
<sequence length="361" mass="39293">MKLFSLVLALAASAPSQAALRFGCGTVSIQRLDPLVEPGKTPSAHLHQIVGGNAFNATMSGDIGNQGTCTTCTFSEDFSNYWTAVMFFKHPTNGSYKRVPIMENDALPAGINGGRFLSIRFLPVAWSSAKILSGMTVYYTQQDFYSNGNQKITAFKPGFRMTIGNPTTNSAGQSNGQKGLKFVCLQNKSTRFPELDTFPTQPCPGGIMTVHHFPSCWDGKNLDTPNHQDHMYDTQTGAFQPAGPCPASHPVRMPQVAYETLWDTAQFKSMWPSGTPNPFVLSYMGKNGNLNGYGTHADYVFGWKGDALQRAMDSNCMFQGCENGNPLKSQSVAQMNACSVKKQVNEDIDGWLTDLPGMGGM</sequence>
<evidence type="ECO:0000259" key="2">
    <source>
        <dbReference type="Pfam" id="PF09362"/>
    </source>
</evidence>
<feature type="chain" id="PRO_5046459447" description="DUF1996 domain-containing protein" evidence="1">
    <location>
        <begin position="19"/>
        <end position="361"/>
    </location>
</feature>
<dbReference type="EMBL" id="JAKNSF020000013">
    <property type="protein sequence ID" value="KAK7735360.1"/>
    <property type="molecule type" value="Genomic_DNA"/>
</dbReference>
<accession>A0ABR1PF49</accession>
<evidence type="ECO:0000313" key="3">
    <source>
        <dbReference type="EMBL" id="KAK7735360.1"/>
    </source>
</evidence>
<dbReference type="PANTHER" id="PTHR43662:SF5">
    <property type="entry name" value="DUF1996 DOMAIN-CONTAINING PROTEIN"/>
    <property type="match status" value="1"/>
</dbReference>
<name>A0ABR1PF49_DIAER</name>
<keyword evidence="1" id="KW-0732">Signal</keyword>
<evidence type="ECO:0000313" key="4">
    <source>
        <dbReference type="Proteomes" id="UP001430848"/>
    </source>
</evidence>
<dbReference type="Pfam" id="PF09362">
    <property type="entry name" value="DUF1996"/>
    <property type="match status" value="1"/>
</dbReference>
<dbReference type="InterPro" id="IPR018535">
    <property type="entry name" value="DUF1996"/>
</dbReference>
<comment type="caution">
    <text evidence="3">The sequence shown here is derived from an EMBL/GenBank/DDBJ whole genome shotgun (WGS) entry which is preliminary data.</text>
</comment>